<evidence type="ECO:0000256" key="1">
    <source>
        <dbReference type="SAM" id="MobiDB-lite"/>
    </source>
</evidence>
<name>A0AA36B7K1_OCTVU</name>
<accession>A0AA36B7K1</accession>
<reference evidence="2" key="1">
    <citation type="submission" date="2023-08" db="EMBL/GenBank/DDBJ databases">
        <authorList>
            <person name="Alioto T."/>
            <person name="Alioto T."/>
            <person name="Gomez Garrido J."/>
        </authorList>
    </citation>
    <scope>NUCLEOTIDE SEQUENCE</scope>
</reference>
<dbReference type="Proteomes" id="UP001162480">
    <property type="component" value="Chromosome 10"/>
</dbReference>
<feature type="region of interest" description="Disordered" evidence="1">
    <location>
        <begin position="67"/>
        <end position="89"/>
    </location>
</feature>
<gene>
    <name evidence="2" type="ORF">OCTVUL_1B027256</name>
</gene>
<sequence length="89" mass="10386">MEGLLTWNLENKSIGNGIHMKKGSDAYNGICAYKVKYTFKLILARRVLLELLSKFAFSTWQLSRRGEENKQENNNMKTQAKINNDFVKW</sequence>
<keyword evidence="3" id="KW-1185">Reference proteome</keyword>
<evidence type="ECO:0000313" key="3">
    <source>
        <dbReference type="Proteomes" id="UP001162480"/>
    </source>
</evidence>
<proteinExistence type="predicted"/>
<protein>
    <submittedName>
        <fullName evidence="2">Uncharacterized protein</fullName>
    </submittedName>
</protein>
<organism evidence="2 3">
    <name type="scientific">Octopus vulgaris</name>
    <name type="common">Common octopus</name>
    <dbReference type="NCBI Taxonomy" id="6645"/>
    <lineage>
        <taxon>Eukaryota</taxon>
        <taxon>Metazoa</taxon>
        <taxon>Spiralia</taxon>
        <taxon>Lophotrochozoa</taxon>
        <taxon>Mollusca</taxon>
        <taxon>Cephalopoda</taxon>
        <taxon>Coleoidea</taxon>
        <taxon>Octopodiformes</taxon>
        <taxon>Octopoda</taxon>
        <taxon>Incirrata</taxon>
        <taxon>Octopodidae</taxon>
        <taxon>Octopus</taxon>
    </lineage>
</organism>
<evidence type="ECO:0000313" key="2">
    <source>
        <dbReference type="EMBL" id="CAI9729054.1"/>
    </source>
</evidence>
<dbReference type="AlphaFoldDB" id="A0AA36B7K1"/>
<dbReference type="EMBL" id="OX597823">
    <property type="protein sequence ID" value="CAI9729054.1"/>
    <property type="molecule type" value="Genomic_DNA"/>
</dbReference>
<feature type="compositionally biased region" description="Polar residues" evidence="1">
    <location>
        <begin position="72"/>
        <end position="82"/>
    </location>
</feature>